<dbReference type="EMBL" id="CP026118">
    <property type="protein sequence ID" value="QAS54309.1"/>
    <property type="molecule type" value="Genomic_DNA"/>
</dbReference>
<dbReference type="KEGG" id="hli:HLI_19860"/>
<evidence type="ECO:0000313" key="2">
    <source>
        <dbReference type="Proteomes" id="UP000287756"/>
    </source>
</evidence>
<dbReference type="RefSeq" id="WP_128526576.1">
    <property type="nucleotide sequence ID" value="NZ_CANLVY010000005.1"/>
</dbReference>
<protein>
    <submittedName>
        <fullName evidence="1">Pathogenicity locus</fullName>
    </submittedName>
</protein>
<dbReference type="Pfam" id="PF11731">
    <property type="entry name" value="Cdd1"/>
    <property type="match status" value="1"/>
</dbReference>
<dbReference type="AlphaFoldDB" id="A0A410MHV5"/>
<dbReference type="InterPro" id="IPR021725">
    <property type="entry name" value="Cdd1"/>
</dbReference>
<gene>
    <name evidence="1" type="ORF">HLI_19860</name>
</gene>
<organism evidence="1 2">
    <name type="scientific">Halobacillus litoralis</name>
    <dbReference type="NCBI Taxonomy" id="45668"/>
    <lineage>
        <taxon>Bacteria</taxon>
        <taxon>Bacillati</taxon>
        <taxon>Bacillota</taxon>
        <taxon>Bacilli</taxon>
        <taxon>Bacillales</taxon>
        <taxon>Bacillaceae</taxon>
        <taxon>Halobacillus</taxon>
    </lineage>
</organism>
<dbReference type="OrthoDB" id="666031at2"/>
<accession>A0A410MHV5</accession>
<name>A0A410MHV5_9BACI</name>
<proteinExistence type="predicted"/>
<sequence length="159" mass="18428">MKIPLTNGEKAKLRKRKMRIAHIPELSIADLAEILEVPEKRAQELKGIAIFQQIPSIGHHLAAKMVHNLGICSLEELKGADGAVLCDRLELEMGVWTDPCVEDQIRCLVHHSEHQDSKMQWHHFTSERKKYRSHYGYPETRPKLAWYELREEHAHVPDD</sequence>
<dbReference type="Proteomes" id="UP000287756">
    <property type="component" value="Chromosome"/>
</dbReference>
<evidence type="ECO:0000313" key="1">
    <source>
        <dbReference type="EMBL" id="QAS54309.1"/>
    </source>
</evidence>
<reference evidence="1 2" key="1">
    <citation type="submission" date="2018-01" db="EMBL/GenBank/DDBJ databases">
        <title>The whole genome sequencing and assembly of Halobacillus litoralis ERB031 strain.</title>
        <authorList>
            <person name="Lee S.-J."/>
            <person name="Park M.-K."/>
            <person name="Kim J.-Y."/>
            <person name="Lee Y.-J."/>
            <person name="Yi H."/>
            <person name="Bahn Y.-S."/>
            <person name="Kim J.F."/>
            <person name="Lee D.-W."/>
        </authorList>
    </citation>
    <scope>NUCLEOTIDE SEQUENCE [LARGE SCALE GENOMIC DNA]</scope>
    <source>
        <strain evidence="1 2">ERB 031</strain>
    </source>
</reference>